<dbReference type="EMBL" id="VXPY01000035">
    <property type="protein sequence ID" value="MYD89745.1"/>
    <property type="molecule type" value="Genomic_DNA"/>
</dbReference>
<accession>A0A6B1DSE9</accession>
<reference evidence="1" key="1">
    <citation type="submission" date="2019-09" db="EMBL/GenBank/DDBJ databases">
        <title>Characterisation of the sponge microbiome using genome-centric metagenomics.</title>
        <authorList>
            <person name="Engelberts J.P."/>
            <person name="Robbins S.J."/>
            <person name="De Goeij J.M."/>
            <person name="Aranda M."/>
            <person name="Bell S.C."/>
            <person name="Webster N.S."/>
        </authorList>
    </citation>
    <scope>NUCLEOTIDE SEQUENCE</scope>
    <source>
        <strain evidence="1">SB0662_bin_9</strain>
    </source>
</reference>
<organism evidence="1">
    <name type="scientific">Caldilineaceae bacterium SB0662_bin_9</name>
    <dbReference type="NCBI Taxonomy" id="2605258"/>
    <lineage>
        <taxon>Bacteria</taxon>
        <taxon>Bacillati</taxon>
        <taxon>Chloroflexota</taxon>
        <taxon>Caldilineae</taxon>
        <taxon>Caldilineales</taxon>
        <taxon>Caldilineaceae</taxon>
    </lineage>
</organism>
<gene>
    <name evidence="1" type="ORF">F4Y08_05310</name>
</gene>
<dbReference type="AlphaFoldDB" id="A0A6B1DSE9"/>
<name>A0A6B1DSE9_9CHLR</name>
<comment type="caution">
    <text evidence="1">The sequence shown here is derived from an EMBL/GenBank/DDBJ whole genome shotgun (WGS) entry which is preliminary data.</text>
</comment>
<proteinExistence type="predicted"/>
<evidence type="ECO:0000313" key="1">
    <source>
        <dbReference type="EMBL" id="MYD89745.1"/>
    </source>
</evidence>
<protein>
    <submittedName>
        <fullName evidence="1">Uncharacterized protein</fullName>
    </submittedName>
</protein>
<sequence length="159" mass="18429">MSEQSTRVHASHRFGPGEDTEFHIDHEWWANSSLDYRFHLYQQLCDECQQRFRTHVDTEEVDWVDAETGEVRRVDALTECLRINCTHQPDFIDDTLPLTAACFRVFLSNDNRPLSPIELSGIFEQSGASRRSQWTPKEILRILNGKQVFLGIRPVPAAQ</sequence>